<evidence type="ECO:0000313" key="1">
    <source>
        <dbReference type="EMBL" id="GBF44378.1"/>
    </source>
</evidence>
<comment type="caution">
    <text evidence="1">The sequence shown here is derived from an EMBL/GenBank/DDBJ whole genome shotgun (WGS) entry which is preliminary data.</text>
</comment>
<dbReference type="EMBL" id="BFAZ01000011">
    <property type="protein sequence ID" value="GBF44378.1"/>
    <property type="molecule type" value="Genomic_DNA"/>
</dbReference>
<protein>
    <submittedName>
        <fullName evidence="1">Uncharacterized protein</fullName>
    </submittedName>
</protein>
<dbReference type="RefSeq" id="WP_108961350.1">
    <property type="nucleotide sequence ID" value="NZ_BFAZ01000011.1"/>
</dbReference>
<dbReference type="OrthoDB" id="343361at2"/>
<evidence type="ECO:0000313" key="2">
    <source>
        <dbReference type="Proteomes" id="UP000245206"/>
    </source>
</evidence>
<organism evidence="1 2">
    <name type="scientific">Leptospira ellinghausenii</name>
    <dbReference type="NCBI Taxonomy" id="1917822"/>
    <lineage>
        <taxon>Bacteria</taxon>
        <taxon>Pseudomonadati</taxon>
        <taxon>Spirochaetota</taxon>
        <taxon>Spirochaetia</taxon>
        <taxon>Leptospirales</taxon>
        <taxon>Leptospiraceae</taxon>
        <taxon>Leptospira</taxon>
    </lineage>
</organism>
<accession>A0A2P2DID0</accession>
<keyword evidence="2" id="KW-1185">Reference proteome</keyword>
<dbReference type="AlphaFoldDB" id="A0A2P2DID0"/>
<name>A0A2P2DID0_9LEPT</name>
<reference evidence="2" key="1">
    <citation type="journal article" date="2019" name="Microbiol. Immunol.">
        <title>Molecular and phenotypic characterization of Leptospira johnsonii sp. nov., Leptospira ellinghausenii sp. nov. and Leptospira ryugenii sp. nov. isolated from soil and water in Japan.</title>
        <authorList>
            <person name="Masuzawa T."/>
            <person name="Saito M."/>
            <person name="Nakao R."/>
            <person name="Nikaido Y."/>
            <person name="Matsumoto M."/>
            <person name="Ogawa M."/>
            <person name="Yokoyama M."/>
            <person name="Hidaka Y."/>
            <person name="Tomita J."/>
            <person name="Sakakibara K."/>
            <person name="Suzuki K."/>
            <person name="Yasuda S."/>
            <person name="Sato H."/>
            <person name="Yamaguchi M."/>
            <person name="Yoshida S.I."/>
            <person name="Koizumi N."/>
            <person name="Kawamura Y."/>
        </authorList>
    </citation>
    <scope>NUCLEOTIDE SEQUENCE [LARGE SCALE GENOMIC DNA]</scope>
    <source>
        <strain evidence="2">E18</strain>
    </source>
</reference>
<gene>
    <name evidence="1" type="ORF">LPTSP2_36810</name>
</gene>
<proteinExistence type="predicted"/>
<sequence length="295" mass="33178">MSETTTTENSILLSNGEINPSAYAKDPIEKLKNLRTLFPPEKYNIVMFSQFLMNSLPEGISLKPQFVTVSDDDLWDEKNASGVKLTAGHVMLKSEKVINIAQAIGLRLEKVLEEETILNKIPHLRIEYVASLRLPDGTIVKSSPVGKSLPITTKDGSNQAHIYENVDRKAKRNAIKEMLAIPTQMKREEAQKMWVCVRAVVGDGSTESQEVGKTIEASATVATENLYGDPTPTVLKPYTAQEFQSWIKECNTQARWDELRDSLSRDIIEEELTFLGLKTLLANKYRELKPKEQKL</sequence>
<dbReference type="Proteomes" id="UP000245206">
    <property type="component" value="Unassembled WGS sequence"/>
</dbReference>